<evidence type="ECO:0000313" key="19">
    <source>
        <dbReference type="Proteomes" id="UP000249467"/>
    </source>
</evidence>
<dbReference type="GO" id="GO:0030145">
    <property type="term" value="F:manganese ion binding"/>
    <property type="evidence" value="ECO:0007669"/>
    <property type="project" value="UniProtKB-UniRule"/>
</dbReference>
<accession>A0A2W4XPL6</accession>
<dbReference type="InterPro" id="IPR036397">
    <property type="entry name" value="RNaseH_sf"/>
</dbReference>
<feature type="binding site" evidence="14 15">
    <location>
        <position position="116"/>
    </location>
    <ligand>
        <name>a divalent metal cation</name>
        <dbReference type="ChEBI" id="CHEBI:60240"/>
    </ligand>
</feature>
<comment type="cofactor">
    <cofactor evidence="2">
        <name>Mg(2+)</name>
        <dbReference type="ChEBI" id="CHEBI:18420"/>
    </cofactor>
</comment>
<evidence type="ECO:0000256" key="1">
    <source>
        <dbReference type="ARBA" id="ARBA00000077"/>
    </source>
</evidence>
<dbReference type="PANTHER" id="PTHR10954">
    <property type="entry name" value="RIBONUCLEASE H2 SUBUNIT A"/>
    <property type="match status" value="1"/>
</dbReference>
<dbReference type="SUPFAM" id="SSF53098">
    <property type="entry name" value="Ribonuclease H-like"/>
    <property type="match status" value="1"/>
</dbReference>
<feature type="binding site" evidence="14 15">
    <location>
        <position position="21"/>
    </location>
    <ligand>
        <name>a divalent metal cation</name>
        <dbReference type="ChEBI" id="CHEBI:60240"/>
    </ligand>
</feature>
<keyword evidence="8 14" id="KW-0963">Cytoplasm</keyword>
<dbReference type="EC" id="3.1.26.4" evidence="6 14"/>
<comment type="subcellular location">
    <subcellularLocation>
        <location evidence="4 14">Cytoplasm</location>
    </subcellularLocation>
</comment>
<evidence type="ECO:0000256" key="5">
    <source>
        <dbReference type="ARBA" id="ARBA00007383"/>
    </source>
</evidence>
<dbReference type="CDD" id="cd07182">
    <property type="entry name" value="RNase_HII_bacteria_HII_like"/>
    <property type="match status" value="1"/>
</dbReference>
<keyword evidence="10 14" id="KW-0479">Metal-binding</keyword>
<evidence type="ECO:0000256" key="13">
    <source>
        <dbReference type="ARBA" id="ARBA00023211"/>
    </source>
</evidence>
<dbReference type="PROSITE" id="PS51975">
    <property type="entry name" value="RNASE_H_2"/>
    <property type="match status" value="1"/>
</dbReference>
<comment type="caution">
    <text evidence="18">The sequence shown here is derived from an EMBL/GenBank/DDBJ whole genome shotgun (WGS) entry which is preliminary data.</text>
</comment>
<evidence type="ECO:0000256" key="8">
    <source>
        <dbReference type="ARBA" id="ARBA00022490"/>
    </source>
</evidence>
<dbReference type="GO" id="GO:0043137">
    <property type="term" value="P:DNA replication, removal of RNA primer"/>
    <property type="evidence" value="ECO:0007669"/>
    <property type="project" value="TreeGrafter"/>
</dbReference>
<keyword evidence="11 14" id="KW-0255">Endonuclease</keyword>
<evidence type="ECO:0000313" key="18">
    <source>
        <dbReference type="EMBL" id="PZO36535.1"/>
    </source>
</evidence>
<evidence type="ECO:0000256" key="11">
    <source>
        <dbReference type="ARBA" id="ARBA00022759"/>
    </source>
</evidence>
<dbReference type="Gene3D" id="3.30.420.10">
    <property type="entry name" value="Ribonuclease H-like superfamily/Ribonuclease H"/>
    <property type="match status" value="1"/>
</dbReference>
<name>A0A2W4XPL6_9CYAN</name>
<comment type="similarity">
    <text evidence="5 14 16">Belongs to the RNase HII family.</text>
</comment>
<dbReference type="InterPro" id="IPR012337">
    <property type="entry name" value="RNaseH-like_sf"/>
</dbReference>
<keyword evidence="12 14" id="KW-0378">Hydrolase</keyword>
<gene>
    <name evidence="14" type="primary">rnhB</name>
    <name evidence="18" type="ORF">DCF19_21165</name>
</gene>
<evidence type="ECO:0000256" key="4">
    <source>
        <dbReference type="ARBA" id="ARBA00004496"/>
    </source>
</evidence>
<evidence type="ECO:0000256" key="3">
    <source>
        <dbReference type="ARBA" id="ARBA00004065"/>
    </source>
</evidence>
<dbReference type="NCBIfam" id="NF000595">
    <property type="entry name" value="PRK00015.1-3"/>
    <property type="match status" value="1"/>
</dbReference>
<feature type="binding site" evidence="14 15">
    <location>
        <position position="20"/>
    </location>
    <ligand>
        <name>a divalent metal cation</name>
        <dbReference type="ChEBI" id="CHEBI:60240"/>
    </ligand>
</feature>
<comment type="catalytic activity">
    <reaction evidence="1 14 15 16">
        <text>Endonucleolytic cleavage to 5'-phosphomonoester.</text>
        <dbReference type="EC" id="3.1.26.4"/>
    </reaction>
</comment>
<dbReference type="HAMAP" id="MF_00052_B">
    <property type="entry name" value="RNase_HII_B"/>
    <property type="match status" value="1"/>
</dbReference>
<dbReference type="GO" id="GO:0003723">
    <property type="term" value="F:RNA binding"/>
    <property type="evidence" value="ECO:0007669"/>
    <property type="project" value="UniProtKB-UniRule"/>
</dbReference>
<protein>
    <recommendedName>
        <fullName evidence="7 14">Ribonuclease HII</fullName>
        <shortName evidence="14">RNase HII</shortName>
        <ecNumber evidence="6 14">3.1.26.4</ecNumber>
    </recommendedName>
</protein>
<evidence type="ECO:0000256" key="12">
    <source>
        <dbReference type="ARBA" id="ARBA00022801"/>
    </source>
</evidence>
<dbReference type="PANTHER" id="PTHR10954:SF18">
    <property type="entry name" value="RIBONUCLEASE HII"/>
    <property type="match status" value="1"/>
</dbReference>
<keyword evidence="9 14" id="KW-0540">Nuclease</keyword>
<evidence type="ECO:0000256" key="2">
    <source>
        <dbReference type="ARBA" id="ARBA00001946"/>
    </source>
</evidence>
<evidence type="ECO:0000259" key="17">
    <source>
        <dbReference type="PROSITE" id="PS51975"/>
    </source>
</evidence>
<evidence type="ECO:0000256" key="9">
    <source>
        <dbReference type="ARBA" id="ARBA00022722"/>
    </source>
</evidence>
<dbReference type="InterPro" id="IPR022898">
    <property type="entry name" value="RNase_HII"/>
</dbReference>
<dbReference type="EMBL" id="QBML01000039">
    <property type="protein sequence ID" value="PZO36535.1"/>
    <property type="molecule type" value="Genomic_DNA"/>
</dbReference>
<dbReference type="GO" id="GO:0006298">
    <property type="term" value="P:mismatch repair"/>
    <property type="evidence" value="ECO:0007669"/>
    <property type="project" value="TreeGrafter"/>
</dbReference>
<dbReference type="AlphaFoldDB" id="A0A2W4XPL6"/>
<evidence type="ECO:0000256" key="7">
    <source>
        <dbReference type="ARBA" id="ARBA00019179"/>
    </source>
</evidence>
<reference evidence="18 19" key="2">
    <citation type="submission" date="2018-06" db="EMBL/GenBank/DDBJ databases">
        <title>Metagenomic assembly of (sub)arctic Cyanobacteria and their associated microbiome from non-axenic cultures.</title>
        <authorList>
            <person name="Baurain D."/>
        </authorList>
    </citation>
    <scope>NUCLEOTIDE SEQUENCE [LARGE SCALE GENOMIC DNA]</scope>
    <source>
        <strain evidence="18">ULC066bin1</strain>
    </source>
</reference>
<dbReference type="Pfam" id="PF01351">
    <property type="entry name" value="RNase_HII"/>
    <property type="match status" value="1"/>
</dbReference>
<comment type="cofactor">
    <cofactor evidence="14 15">
        <name>Mn(2+)</name>
        <dbReference type="ChEBI" id="CHEBI:29035"/>
    </cofactor>
    <cofactor evidence="14 15">
        <name>Mg(2+)</name>
        <dbReference type="ChEBI" id="CHEBI:18420"/>
    </cofactor>
    <text evidence="14 15">Manganese or magnesium. Binds 1 divalent metal ion per monomer in the absence of substrate. May bind a second metal ion after substrate binding.</text>
</comment>
<dbReference type="Proteomes" id="UP000249467">
    <property type="component" value="Unassembled WGS sequence"/>
</dbReference>
<sequence>MEQEHLRSLEIENYPVAGVDEVGRGCLFGEVVAAAVILPIDKLTDLEQLGVTDSKKLSPNSRENLDQIIREVAIACAIGTASVSEIDAMNILAASLLAMERAIAQLQPQPKHCLIDGNQLLRFNLIAPIPQTTVIKGDSLSLSIAAASIVAKVWRDRRMVELADIYTGYDIATNKGYGTAKHREAIAKLGYSDLHRKTFKLKNK</sequence>
<dbReference type="GO" id="GO:0004523">
    <property type="term" value="F:RNA-DNA hybrid ribonuclease activity"/>
    <property type="evidence" value="ECO:0007669"/>
    <property type="project" value="UniProtKB-UniRule"/>
</dbReference>
<evidence type="ECO:0000256" key="15">
    <source>
        <dbReference type="PROSITE-ProRule" id="PRU01319"/>
    </source>
</evidence>
<evidence type="ECO:0000256" key="10">
    <source>
        <dbReference type="ARBA" id="ARBA00022723"/>
    </source>
</evidence>
<reference evidence="18 19" key="1">
    <citation type="submission" date="2018-04" db="EMBL/GenBank/DDBJ databases">
        <authorList>
            <person name="Go L.Y."/>
            <person name="Mitchell J.A."/>
        </authorList>
    </citation>
    <scope>NUCLEOTIDE SEQUENCE [LARGE SCALE GENOMIC DNA]</scope>
    <source>
        <strain evidence="18">ULC066bin1</strain>
    </source>
</reference>
<evidence type="ECO:0000256" key="14">
    <source>
        <dbReference type="HAMAP-Rule" id="MF_00052"/>
    </source>
</evidence>
<feature type="domain" description="RNase H type-2" evidence="17">
    <location>
        <begin position="14"/>
        <end position="204"/>
    </location>
</feature>
<organism evidence="18 19">
    <name type="scientific">Pseudanabaena frigida</name>
    <dbReference type="NCBI Taxonomy" id="945775"/>
    <lineage>
        <taxon>Bacteria</taxon>
        <taxon>Bacillati</taxon>
        <taxon>Cyanobacteriota</taxon>
        <taxon>Cyanophyceae</taxon>
        <taxon>Pseudanabaenales</taxon>
        <taxon>Pseudanabaenaceae</taxon>
        <taxon>Pseudanabaena</taxon>
    </lineage>
</organism>
<comment type="function">
    <text evidence="3 14 16">Endonuclease that specifically degrades the RNA of RNA-DNA hybrids.</text>
</comment>
<proteinExistence type="inferred from homology"/>
<keyword evidence="13 14" id="KW-0464">Manganese</keyword>
<dbReference type="InterPro" id="IPR001352">
    <property type="entry name" value="RNase_HII/HIII"/>
</dbReference>
<dbReference type="GO" id="GO:0005737">
    <property type="term" value="C:cytoplasm"/>
    <property type="evidence" value="ECO:0007669"/>
    <property type="project" value="UniProtKB-SubCell"/>
</dbReference>
<evidence type="ECO:0000256" key="16">
    <source>
        <dbReference type="RuleBase" id="RU003515"/>
    </source>
</evidence>
<dbReference type="InterPro" id="IPR024567">
    <property type="entry name" value="RNase_HII/HIII_dom"/>
</dbReference>
<evidence type="ECO:0000256" key="6">
    <source>
        <dbReference type="ARBA" id="ARBA00012180"/>
    </source>
</evidence>
<dbReference type="GO" id="GO:0032299">
    <property type="term" value="C:ribonuclease H2 complex"/>
    <property type="evidence" value="ECO:0007669"/>
    <property type="project" value="TreeGrafter"/>
</dbReference>